<dbReference type="STRING" id="797114.C475_18696"/>
<feature type="region of interest" description="Disordered" evidence="2">
    <location>
        <begin position="123"/>
        <end position="142"/>
    </location>
</feature>
<feature type="region of interest" description="Disordered" evidence="2">
    <location>
        <begin position="1"/>
        <end position="35"/>
    </location>
</feature>
<evidence type="ECO:0000313" key="3">
    <source>
        <dbReference type="EMBL" id="ELZ21582.1"/>
    </source>
</evidence>
<dbReference type="RefSeq" id="WP_006885404.1">
    <property type="nucleotide sequence ID" value="NZ_AOIU01000039.1"/>
</dbReference>
<gene>
    <name evidence="3" type="ORF">C475_18696</name>
</gene>
<dbReference type="Proteomes" id="UP000011626">
    <property type="component" value="Unassembled WGS sequence"/>
</dbReference>
<accession>M0CGV7</accession>
<evidence type="ECO:0000256" key="1">
    <source>
        <dbReference type="SAM" id="Coils"/>
    </source>
</evidence>
<organism evidence="3 4">
    <name type="scientific">Halosimplex carlsbadense 2-9-1</name>
    <dbReference type="NCBI Taxonomy" id="797114"/>
    <lineage>
        <taxon>Archaea</taxon>
        <taxon>Methanobacteriati</taxon>
        <taxon>Methanobacteriota</taxon>
        <taxon>Stenosarchaea group</taxon>
        <taxon>Halobacteria</taxon>
        <taxon>Halobacteriales</taxon>
        <taxon>Haloarculaceae</taxon>
        <taxon>Halosimplex</taxon>
    </lineage>
</organism>
<reference evidence="3 4" key="1">
    <citation type="journal article" date="2014" name="PLoS Genet.">
        <title>Phylogenetically driven sequencing of extremely halophilic archaea reveals strategies for static and dynamic osmo-response.</title>
        <authorList>
            <person name="Becker E.A."/>
            <person name="Seitzer P.M."/>
            <person name="Tritt A."/>
            <person name="Larsen D."/>
            <person name="Krusor M."/>
            <person name="Yao A.I."/>
            <person name="Wu D."/>
            <person name="Madern D."/>
            <person name="Eisen J.A."/>
            <person name="Darling A.E."/>
            <person name="Facciotti M.T."/>
        </authorList>
    </citation>
    <scope>NUCLEOTIDE SEQUENCE [LARGE SCALE GENOMIC DNA]</scope>
    <source>
        <strain evidence="3 4">2-9-1</strain>
    </source>
</reference>
<protein>
    <submittedName>
        <fullName evidence="3">Uncharacterized protein</fullName>
    </submittedName>
</protein>
<keyword evidence="4" id="KW-1185">Reference proteome</keyword>
<dbReference type="eggNOG" id="arCOG07565">
    <property type="taxonomic scope" value="Archaea"/>
</dbReference>
<keyword evidence="1" id="KW-0175">Coiled coil</keyword>
<evidence type="ECO:0000256" key="2">
    <source>
        <dbReference type="SAM" id="MobiDB-lite"/>
    </source>
</evidence>
<evidence type="ECO:0000313" key="4">
    <source>
        <dbReference type="Proteomes" id="UP000011626"/>
    </source>
</evidence>
<dbReference type="Gene3D" id="3.40.50.300">
    <property type="entry name" value="P-loop containing nucleotide triphosphate hydrolases"/>
    <property type="match status" value="1"/>
</dbReference>
<dbReference type="EMBL" id="AOIU01000039">
    <property type="protein sequence ID" value="ELZ21582.1"/>
    <property type="molecule type" value="Genomic_DNA"/>
</dbReference>
<comment type="caution">
    <text evidence="3">The sequence shown here is derived from an EMBL/GenBank/DDBJ whole genome shotgun (WGS) entry which is preliminary data.</text>
</comment>
<name>M0CGV7_9EURY</name>
<dbReference type="OrthoDB" id="222031at2157"/>
<feature type="coiled-coil region" evidence="1">
    <location>
        <begin position="42"/>
        <end position="97"/>
    </location>
</feature>
<dbReference type="InterPro" id="IPR027417">
    <property type="entry name" value="P-loop_NTPase"/>
</dbReference>
<sequence length="207" mass="23240">MSDPAQNGDDGAENSHADGLDDDGPPLTTRDGETVRDLGVYVEAIRTRLNNLEGQVEDLQDDLDEEREERQRLEEENEELRERLQEVDQRTDLLRMVKQNTTQEPAERQAVLIQTLINEAQQKAERGESAKASLTPKEGRAALGNNNHRSLIYQDFTDAVEAVGNEDVLWYQPESRGQGKKSRLRLNLEAGDLPNEIAGYAVDTGRT</sequence>
<dbReference type="AlphaFoldDB" id="M0CGV7"/>
<proteinExistence type="predicted"/>